<reference evidence="9" key="1">
    <citation type="submission" date="2022-11" db="UniProtKB">
        <authorList>
            <consortium name="WormBaseParasite"/>
        </authorList>
    </citation>
    <scope>IDENTIFICATION</scope>
</reference>
<keyword evidence="5" id="KW-0813">Transport</keyword>
<keyword evidence="8" id="KW-1185">Reference proteome</keyword>
<dbReference type="InterPro" id="IPR000971">
    <property type="entry name" value="Globin"/>
</dbReference>
<accession>A0A915PC40</accession>
<dbReference type="PANTHER" id="PTHR46783">
    <property type="entry name" value="CYTOGLOBIN"/>
    <property type="match status" value="1"/>
</dbReference>
<dbReference type="AlphaFoldDB" id="A0A915PC40"/>
<name>A0A915PC40_9BILA</name>
<sequence>MYRSLAKSTANPSDVQEMKSSTLNDRKKSDSVLIQIRRLSADDRLILQETFNLLEKDLVSNGIRIFLKTISENPHYKFFWPQFRAIPDSSLISSSVLRDFACTYMKALKTIVESLKTEQIPYEMLRRISTKHAAHNIQIHHIQKMMDPLLENVCRALGRRDENAERAWKILFQTIGIAIEHCKSQT</sequence>
<dbReference type="InterPro" id="IPR013314">
    <property type="entry name" value="Globin_lamprey/hagfish"/>
</dbReference>
<dbReference type="GO" id="GO:0005506">
    <property type="term" value="F:iron ion binding"/>
    <property type="evidence" value="ECO:0007669"/>
    <property type="project" value="InterPro"/>
</dbReference>
<dbReference type="Proteomes" id="UP000887581">
    <property type="component" value="Unplaced"/>
</dbReference>
<dbReference type="InterPro" id="IPR012292">
    <property type="entry name" value="Globin/Proto"/>
</dbReference>
<evidence type="ECO:0000256" key="1">
    <source>
        <dbReference type="ARBA" id="ARBA00011245"/>
    </source>
</evidence>
<dbReference type="GO" id="GO:0016491">
    <property type="term" value="F:oxidoreductase activity"/>
    <property type="evidence" value="ECO:0007669"/>
    <property type="project" value="UniProtKB-ARBA"/>
</dbReference>
<protein>
    <submittedName>
        <fullName evidence="9">Globin family profile domain-containing protein</fullName>
    </submittedName>
</protein>
<dbReference type="GO" id="GO:0005344">
    <property type="term" value="F:oxygen carrier activity"/>
    <property type="evidence" value="ECO:0007669"/>
    <property type="project" value="UniProtKB-KW"/>
</dbReference>
<dbReference type="InterPro" id="IPR009050">
    <property type="entry name" value="Globin-like_sf"/>
</dbReference>
<comment type="similarity">
    <text evidence="5">Belongs to the globin family.</text>
</comment>
<evidence type="ECO:0000256" key="4">
    <source>
        <dbReference type="ARBA" id="ARBA00023004"/>
    </source>
</evidence>
<feature type="region of interest" description="Disordered" evidence="6">
    <location>
        <begin position="1"/>
        <end position="23"/>
    </location>
</feature>
<proteinExistence type="inferred from homology"/>
<evidence type="ECO:0000313" key="8">
    <source>
        <dbReference type="Proteomes" id="UP000887581"/>
    </source>
</evidence>
<dbReference type="GO" id="GO:0020037">
    <property type="term" value="F:heme binding"/>
    <property type="evidence" value="ECO:0007669"/>
    <property type="project" value="InterPro"/>
</dbReference>
<keyword evidence="4" id="KW-0408">Iron</keyword>
<dbReference type="PANTHER" id="PTHR46783:SF1">
    <property type="entry name" value="CYTOGLOBIN-1-RELATED"/>
    <property type="match status" value="1"/>
</dbReference>
<feature type="domain" description="Globin" evidence="7">
    <location>
        <begin position="65"/>
        <end position="176"/>
    </location>
</feature>
<evidence type="ECO:0000259" key="7">
    <source>
        <dbReference type="Pfam" id="PF00042"/>
    </source>
</evidence>
<dbReference type="Pfam" id="PF00042">
    <property type="entry name" value="Globin"/>
    <property type="match status" value="1"/>
</dbReference>
<evidence type="ECO:0000256" key="5">
    <source>
        <dbReference type="RuleBase" id="RU000356"/>
    </source>
</evidence>
<keyword evidence="2 5" id="KW-0349">Heme</keyword>
<comment type="subunit">
    <text evidence="1">Monomer.</text>
</comment>
<evidence type="ECO:0000256" key="3">
    <source>
        <dbReference type="ARBA" id="ARBA00022723"/>
    </source>
</evidence>
<keyword evidence="5" id="KW-0561">Oxygen transport</keyword>
<organism evidence="8 9">
    <name type="scientific">Setaria digitata</name>
    <dbReference type="NCBI Taxonomy" id="48799"/>
    <lineage>
        <taxon>Eukaryota</taxon>
        <taxon>Metazoa</taxon>
        <taxon>Ecdysozoa</taxon>
        <taxon>Nematoda</taxon>
        <taxon>Chromadorea</taxon>
        <taxon>Rhabditida</taxon>
        <taxon>Spirurina</taxon>
        <taxon>Spiruromorpha</taxon>
        <taxon>Filarioidea</taxon>
        <taxon>Setariidae</taxon>
        <taxon>Setaria</taxon>
    </lineage>
</organism>
<dbReference type="WBParaSite" id="sdigi.contig1.g47.t1">
    <property type="protein sequence ID" value="sdigi.contig1.g47.t1"/>
    <property type="gene ID" value="sdigi.contig1.g47"/>
</dbReference>
<dbReference type="CDD" id="cd01040">
    <property type="entry name" value="Mb-like"/>
    <property type="match status" value="1"/>
</dbReference>
<dbReference type="SUPFAM" id="SSF46458">
    <property type="entry name" value="Globin-like"/>
    <property type="match status" value="1"/>
</dbReference>
<evidence type="ECO:0000256" key="6">
    <source>
        <dbReference type="SAM" id="MobiDB-lite"/>
    </source>
</evidence>
<dbReference type="Gene3D" id="1.10.490.10">
    <property type="entry name" value="Globins"/>
    <property type="match status" value="1"/>
</dbReference>
<keyword evidence="3" id="KW-0479">Metal-binding</keyword>
<dbReference type="GO" id="GO:0019825">
    <property type="term" value="F:oxygen binding"/>
    <property type="evidence" value="ECO:0007669"/>
    <property type="project" value="InterPro"/>
</dbReference>
<dbReference type="InterPro" id="IPR044399">
    <property type="entry name" value="Mb-like_M"/>
</dbReference>
<evidence type="ECO:0000256" key="2">
    <source>
        <dbReference type="ARBA" id="ARBA00022617"/>
    </source>
</evidence>
<evidence type="ECO:0000313" key="9">
    <source>
        <dbReference type="WBParaSite" id="sdigi.contig1.g47.t1"/>
    </source>
</evidence>